<sequence>MPLWETLANGSALSEPVFAFQLTRFRNATSSNSLEPGGTFTLGGTNASLYEGAIDWQGIPGGKATYWLQELTGLTMQGNEVALPLGPASYAAIDTGTTLVAGPEDAIAALYDQIPGSAPGTGDLSSFYTYPCSTDISLTLRFGNSNVDWPVSAGDFAFATTSEDGETCLGAFVATDTTGTTAPPWILGDTFLKNVYSVFRYSPPSVGFAQLSREALAMNGVNGPPPSPTIGSVSVFASATAVQTGARKSGAVCARNADAGMLVIGMMGAVLVGGLLSL</sequence>
<dbReference type="Proteomes" id="UP000639403">
    <property type="component" value="Unassembled WGS sequence"/>
</dbReference>
<reference evidence="5" key="2">
    <citation type="journal article" name="Front. Microbiol.">
        <title>Degradative Capacity of Two Strains of Rhodonia placenta: From Phenotype to Genotype.</title>
        <authorList>
            <person name="Kolle M."/>
            <person name="Horta M.A.C."/>
            <person name="Nowrousian M."/>
            <person name="Ohm R.A."/>
            <person name="Benz J.P."/>
            <person name="Pilgard A."/>
        </authorList>
    </citation>
    <scope>NUCLEOTIDE SEQUENCE</scope>
    <source>
        <strain evidence="5">FPRL280</strain>
    </source>
</reference>
<dbReference type="PROSITE" id="PS51767">
    <property type="entry name" value="PEPTIDASE_A1"/>
    <property type="match status" value="1"/>
</dbReference>
<evidence type="ECO:0000313" key="6">
    <source>
        <dbReference type="Proteomes" id="UP000639403"/>
    </source>
</evidence>
<keyword evidence="3" id="KW-0645">Protease</keyword>
<dbReference type="InterPro" id="IPR001969">
    <property type="entry name" value="Aspartic_peptidase_AS"/>
</dbReference>
<feature type="domain" description="Peptidase A1" evidence="4">
    <location>
        <begin position="1"/>
        <end position="209"/>
    </location>
</feature>
<accession>A0A8H7U4M9</accession>
<dbReference type="Pfam" id="PF00026">
    <property type="entry name" value="Asp"/>
    <property type="match status" value="1"/>
</dbReference>
<evidence type="ECO:0000313" key="5">
    <source>
        <dbReference type="EMBL" id="KAF9818092.1"/>
    </source>
</evidence>
<evidence type="ECO:0000259" key="4">
    <source>
        <dbReference type="PROSITE" id="PS51767"/>
    </source>
</evidence>
<evidence type="ECO:0000256" key="3">
    <source>
        <dbReference type="RuleBase" id="RU000454"/>
    </source>
</evidence>
<dbReference type="CDD" id="cd05471">
    <property type="entry name" value="pepsin_like"/>
    <property type="match status" value="1"/>
</dbReference>
<gene>
    <name evidence="5" type="ORF">IEO21_02934</name>
</gene>
<dbReference type="InterPro" id="IPR001461">
    <property type="entry name" value="Aspartic_peptidase_A1"/>
</dbReference>
<keyword evidence="3" id="KW-0378">Hydrolase</keyword>
<dbReference type="InterPro" id="IPR021109">
    <property type="entry name" value="Peptidase_aspartic_dom_sf"/>
</dbReference>
<evidence type="ECO:0000256" key="1">
    <source>
        <dbReference type="ARBA" id="ARBA00007447"/>
    </source>
</evidence>
<dbReference type="PANTHER" id="PTHR47966:SF57">
    <property type="entry name" value="PEPTIDASE A1 DOMAIN-CONTAINING PROTEIN"/>
    <property type="match status" value="1"/>
</dbReference>
<organism evidence="5 6">
    <name type="scientific">Rhodonia placenta</name>
    <dbReference type="NCBI Taxonomy" id="104341"/>
    <lineage>
        <taxon>Eukaryota</taxon>
        <taxon>Fungi</taxon>
        <taxon>Dikarya</taxon>
        <taxon>Basidiomycota</taxon>
        <taxon>Agaricomycotina</taxon>
        <taxon>Agaricomycetes</taxon>
        <taxon>Polyporales</taxon>
        <taxon>Adustoporiaceae</taxon>
        <taxon>Rhodonia</taxon>
    </lineage>
</organism>
<proteinExistence type="inferred from homology"/>
<dbReference type="Gene3D" id="2.40.70.10">
    <property type="entry name" value="Acid Proteases"/>
    <property type="match status" value="1"/>
</dbReference>
<dbReference type="PANTHER" id="PTHR47966">
    <property type="entry name" value="BETA-SITE APP-CLEAVING ENZYME, ISOFORM A-RELATED"/>
    <property type="match status" value="1"/>
</dbReference>
<evidence type="ECO:0000256" key="2">
    <source>
        <dbReference type="ARBA" id="ARBA00022750"/>
    </source>
</evidence>
<dbReference type="EMBL" id="JADOXO010000033">
    <property type="protein sequence ID" value="KAF9818092.1"/>
    <property type="molecule type" value="Genomic_DNA"/>
</dbReference>
<reference evidence="5" key="1">
    <citation type="submission" date="2020-11" db="EMBL/GenBank/DDBJ databases">
        <authorList>
            <person name="Koelle M."/>
            <person name="Horta M.A.C."/>
            <person name="Nowrousian M."/>
            <person name="Ohm R.A."/>
            <person name="Benz P."/>
            <person name="Pilgard A."/>
        </authorList>
    </citation>
    <scope>NUCLEOTIDE SEQUENCE</scope>
    <source>
        <strain evidence="5">FPRL280</strain>
    </source>
</reference>
<dbReference type="InterPro" id="IPR034164">
    <property type="entry name" value="Pepsin-like_dom"/>
</dbReference>
<dbReference type="SUPFAM" id="SSF50630">
    <property type="entry name" value="Acid proteases"/>
    <property type="match status" value="1"/>
</dbReference>
<dbReference type="GO" id="GO:0006508">
    <property type="term" value="P:proteolysis"/>
    <property type="evidence" value="ECO:0007669"/>
    <property type="project" value="UniProtKB-KW"/>
</dbReference>
<dbReference type="PRINTS" id="PR00792">
    <property type="entry name" value="PEPSIN"/>
</dbReference>
<comment type="caution">
    <text evidence="5">The sequence shown here is derived from an EMBL/GenBank/DDBJ whole genome shotgun (WGS) entry which is preliminary data.</text>
</comment>
<name>A0A8H7U4M9_9APHY</name>
<dbReference type="AlphaFoldDB" id="A0A8H7U4M9"/>
<dbReference type="PROSITE" id="PS00141">
    <property type="entry name" value="ASP_PROTEASE"/>
    <property type="match status" value="1"/>
</dbReference>
<keyword evidence="2 3" id="KW-0064">Aspartyl protease</keyword>
<comment type="similarity">
    <text evidence="1 3">Belongs to the peptidase A1 family.</text>
</comment>
<dbReference type="InterPro" id="IPR033121">
    <property type="entry name" value="PEPTIDASE_A1"/>
</dbReference>
<dbReference type="GO" id="GO:0004190">
    <property type="term" value="F:aspartic-type endopeptidase activity"/>
    <property type="evidence" value="ECO:0007669"/>
    <property type="project" value="UniProtKB-KW"/>
</dbReference>
<protein>
    <recommendedName>
        <fullName evidence="4">Peptidase A1 domain-containing protein</fullName>
    </recommendedName>
</protein>